<comment type="caution">
    <text evidence="2">The sequence shown here is derived from an EMBL/GenBank/DDBJ whole genome shotgun (WGS) entry which is preliminary data.</text>
</comment>
<proteinExistence type="predicted"/>
<dbReference type="Proteomes" id="UP000663887">
    <property type="component" value="Unassembled WGS sequence"/>
</dbReference>
<sequence>MSMINFFMFSVLFFTAKISPITTSGTVLSAVIRNIQNTPVQCTIIWSTSFGSMSAKDIITIASNRYKVVFEKIHDIDSWMPDAFIQEIHCGDLELINPFERVFSRERLWEFRIEPDKIVSVGGSSYVP</sequence>
<feature type="chain" id="PRO_5032627156" evidence="1">
    <location>
        <begin position="24"/>
        <end position="128"/>
    </location>
</feature>
<name>A0A816XFE2_9BILA</name>
<accession>A0A816XFE2</accession>
<evidence type="ECO:0000313" key="2">
    <source>
        <dbReference type="EMBL" id="CAF2146550.1"/>
    </source>
</evidence>
<keyword evidence="1" id="KW-0732">Signal</keyword>
<dbReference type="AlphaFoldDB" id="A0A816XFE2"/>
<reference evidence="2" key="1">
    <citation type="submission" date="2021-02" db="EMBL/GenBank/DDBJ databases">
        <authorList>
            <person name="Nowell W R."/>
        </authorList>
    </citation>
    <scope>NUCLEOTIDE SEQUENCE</scope>
</reference>
<dbReference type="EMBL" id="CAJNRG010013226">
    <property type="protein sequence ID" value="CAF2146550.1"/>
    <property type="molecule type" value="Genomic_DNA"/>
</dbReference>
<gene>
    <name evidence="2" type="ORF">XDN619_LOCUS27860</name>
</gene>
<evidence type="ECO:0000256" key="1">
    <source>
        <dbReference type="SAM" id="SignalP"/>
    </source>
</evidence>
<feature type="signal peptide" evidence="1">
    <location>
        <begin position="1"/>
        <end position="23"/>
    </location>
</feature>
<evidence type="ECO:0000313" key="3">
    <source>
        <dbReference type="Proteomes" id="UP000663887"/>
    </source>
</evidence>
<organism evidence="2 3">
    <name type="scientific">Rotaria magnacalcarata</name>
    <dbReference type="NCBI Taxonomy" id="392030"/>
    <lineage>
        <taxon>Eukaryota</taxon>
        <taxon>Metazoa</taxon>
        <taxon>Spiralia</taxon>
        <taxon>Gnathifera</taxon>
        <taxon>Rotifera</taxon>
        <taxon>Eurotatoria</taxon>
        <taxon>Bdelloidea</taxon>
        <taxon>Philodinida</taxon>
        <taxon>Philodinidae</taxon>
        <taxon>Rotaria</taxon>
    </lineage>
</organism>
<protein>
    <submittedName>
        <fullName evidence="2">Uncharacterized protein</fullName>
    </submittedName>
</protein>